<sequence>MLTKESHVDIQTSSTPMRVFIIEPNLPKYPNARFPAVIVWSEIYQVTGPVSRFAHQIASQGYLVAAPSIYHEFEGPAALNYDEAGTDRGNDLKIQKLLSAYDEDAKLCVDLLLSLKQCNGRVGTTGMCLGGHLAFRTAFDSRVRSAACFFPTDIHGETLGKNKSSDSLARVANGDLQHAELLCFFGKQDTHVPRAGRDKIRKALEDADVVVSWCELQAQHAFIRDTSSKGRYDAALTSVCFAQMMEMFHRTLVLDLGEPTRASGAVEHVC</sequence>
<dbReference type="Proteomes" id="UP001212152">
    <property type="component" value="Unassembled WGS sequence"/>
</dbReference>
<dbReference type="EMBL" id="JADGJQ010000036">
    <property type="protein sequence ID" value="KAJ3176969.1"/>
    <property type="molecule type" value="Genomic_DNA"/>
</dbReference>
<dbReference type="InterPro" id="IPR029058">
    <property type="entry name" value="AB_hydrolase_fold"/>
</dbReference>
<proteinExistence type="predicted"/>
<keyword evidence="3" id="KW-1185">Reference proteome</keyword>
<dbReference type="PANTHER" id="PTHR47562:SF2">
    <property type="entry name" value="CARBOXYMETHYLENEBUTENOLIDASE-RELATED"/>
    <property type="match status" value="1"/>
</dbReference>
<protein>
    <recommendedName>
        <fullName evidence="1">Dienelactone hydrolase domain-containing protein</fullName>
    </recommendedName>
</protein>
<feature type="domain" description="Dienelactone hydrolase" evidence="1">
    <location>
        <begin position="30"/>
        <end position="250"/>
    </location>
</feature>
<comment type="caution">
    <text evidence="2">The sequence shown here is derived from an EMBL/GenBank/DDBJ whole genome shotgun (WGS) entry which is preliminary data.</text>
</comment>
<evidence type="ECO:0000259" key="1">
    <source>
        <dbReference type="Pfam" id="PF01738"/>
    </source>
</evidence>
<organism evidence="2 3">
    <name type="scientific">Geranomyces variabilis</name>
    <dbReference type="NCBI Taxonomy" id="109894"/>
    <lineage>
        <taxon>Eukaryota</taxon>
        <taxon>Fungi</taxon>
        <taxon>Fungi incertae sedis</taxon>
        <taxon>Chytridiomycota</taxon>
        <taxon>Chytridiomycota incertae sedis</taxon>
        <taxon>Chytridiomycetes</taxon>
        <taxon>Spizellomycetales</taxon>
        <taxon>Powellomycetaceae</taxon>
        <taxon>Geranomyces</taxon>
    </lineage>
</organism>
<dbReference type="AlphaFoldDB" id="A0AAD5XLN2"/>
<gene>
    <name evidence="2" type="ORF">HDU87_004684</name>
</gene>
<dbReference type="InterPro" id="IPR002925">
    <property type="entry name" value="Dienelactn_hydro"/>
</dbReference>
<dbReference type="PANTHER" id="PTHR47562">
    <property type="match status" value="1"/>
</dbReference>
<name>A0AAD5XLN2_9FUNG</name>
<dbReference type="GO" id="GO:0016787">
    <property type="term" value="F:hydrolase activity"/>
    <property type="evidence" value="ECO:0007669"/>
    <property type="project" value="InterPro"/>
</dbReference>
<evidence type="ECO:0000313" key="3">
    <source>
        <dbReference type="Proteomes" id="UP001212152"/>
    </source>
</evidence>
<accession>A0AAD5XLN2</accession>
<dbReference type="Pfam" id="PF01738">
    <property type="entry name" value="DLH"/>
    <property type="match status" value="1"/>
</dbReference>
<evidence type="ECO:0000313" key="2">
    <source>
        <dbReference type="EMBL" id="KAJ3176969.1"/>
    </source>
</evidence>
<dbReference type="SUPFAM" id="SSF53474">
    <property type="entry name" value="alpha/beta-Hydrolases"/>
    <property type="match status" value="1"/>
</dbReference>
<dbReference type="Gene3D" id="3.40.50.1820">
    <property type="entry name" value="alpha/beta hydrolase"/>
    <property type="match status" value="1"/>
</dbReference>
<reference evidence="2" key="1">
    <citation type="submission" date="2020-05" db="EMBL/GenBank/DDBJ databases">
        <title>Phylogenomic resolution of chytrid fungi.</title>
        <authorList>
            <person name="Stajich J.E."/>
            <person name="Amses K."/>
            <person name="Simmons R."/>
            <person name="Seto K."/>
            <person name="Myers J."/>
            <person name="Bonds A."/>
            <person name="Quandt C.A."/>
            <person name="Barry K."/>
            <person name="Liu P."/>
            <person name="Grigoriev I."/>
            <person name="Longcore J.E."/>
            <person name="James T.Y."/>
        </authorList>
    </citation>
    <scope>NUCLEOTIDE SEQUENCE</scope>
    <source>
        <strain evidence="2">JEL0379</strain>
    </source>
</reference>